<dbReference type="EMBL" id="BAAATE010000004">
    <property type="protein sequence ID" value="GAA2651840.1"/>
    <property type="molecule type" value="Genomic_DNA"/>
</dbReference>
<accession>A0ABP6DX85</accession>
<keyword evidence="1" id="KW-0732">Signal</keyword>
<reference evidence="3" key="1">
    <citation type="journal article" date="2019" name="Int. J. Syst. Evol. Microbiol.">
        <title>The Global Catalogue of Microorganisms (GCM) 10K type strain sequencing project: providing services to taxonomists for standard genome sequencing and annotation.</title>
        <authorList>
            <consortium name="The Broad Institute Genomics Platform"/>
            <consortium name="The Broad Institute Genome Sequencing Center for Infectious Disease"/>
            <person name="Wu L."/>
            <person name="Ma J."/>
        </authorList>
    </citation>
    <scope>NUCLEOTIDE SEQUENCE [LARGE SCALE GENOMIC DNA]</scope>
    <source>
        <strain evidence="3">JCM 6835</strain>
    </source>
</reference>
<evidence type="ECO:0000313" key="2">
    <source>
        <dbReference type="EMBL" id="GAA2651840.1"/>
    </source>
</evidence>
<name>A0ABP6DX85_9ACTN</name>
<evidence type="ECO:0000256" key="1">
    <source>
        <dbReference type="SAM" id="SignalP"/>
    </source>
</evidence>
<feature type="signal peptide" evidence="1">
    <location>
        <begin position="1"/>
        <end position="39"/>
    </location>
</feature>
<dbReference type="Proteomes" id="UP001501666">
    <property type="component" value="Unassembled WGS sequence"/>
</dbReference>
<evidence type="ECO:0000313" key="3">
    <source>
        <dbReference type="Proteomes" id="UP001501666"/>
    </source>
</evidence>
<feature type="chain" id="PRO_5045392656" evidence="1">
    <location>
        <begin position="40"/>
        <end position="114"/>
    </location>
</feature>
<keyword evidence="3" id="KW-1185">Reference proteome</keyword>
<protein>
    <submittedName>
        <fullName evidence="2">Uncharacterized protein</fullName>
    </submittedName>
</protein>
<gene>
    <name evidence="2" type="ORF">GCM10010412_018470</name>
</gene>
<proteinExistence type="predicted"/>
<sequence length="114" mass="12227">MPQGEKTMPNIKKLAAAMALSTALTGGVVGVGAMTSAAAAGTTVAAGTSTFANGGGHWGWGHRRCAPWEHRLNRTKIRINHHTGHVRFRRVNGCAKIRHADSFLHGRHHGHHGW</sequence>
<comment type="caution">
    <text evidence="2">The sequence shown here is derived from an EMBL/GenBank/DDBJ whole genome shotgun (WGS) entry which is preliminary data.</text>
</comment>
<organism evidence="2 3">
    <name type="scientific">Nonomuraea recticatena</name>
    <dbReference type="NCBI Taxonomy" id="46178"/>
    <lineage>
        <taxon>Bacteria</taxon>
        <taxon>Bacillati</taxon>
        <taxon>Actinomycetota</taxon>
        <taxon>Actinomycetes</taxon>
        <taxon>Streptosporangiales</taxon>
        <taxon>Streptosporangiaceae</taxon>
        <taxon>Nonomuraea</taxon>
    </lineage>
</organism>